<protein>
    <submittedName>
        <fullName evidence="6">Alpha-adaptin-like protein</fullName>
    </submittedName>
</protein>
<dbReference type="GO" id="GO:0006886">
    <property type="term" value="P:intracellular protein transport"/>
    <property type="evidence" value="ECO:0007669"/>
    <property type="project" value="InterPro"/>
</dbReference>
<dbReference type="VEuPathDB" id="TriTrypDB:TCDM_07979"/>
<evidence type="ECO:0000313" key="6">
    <source>
        <dbReference type="EMBL" id="PWV04066.1"/>
    </source>
</evidence>
<dbReference type="VEuPathDB" id="TriTrypDB:TcBrA4_0047920"/>
<accession>A0A2V2W5X9</accession>
<evidence type="ECO:0000313" key="7">
    <source>
        <dbReference type="Proteomes" id="UP000246078"/>
    </source>
</evidence>
<keyword evidence="2" id="KW-0813">Transport</keyword>
<dbReference type="InterPro" id="IPR002553">
    <property type="entry name" value="Clathrin/coatomer_adapt-like_N"/>
</dbReference>
<proteinExistence type="predicted"/>
<evidence type="ECO:0000256" key="1">
    <source>
        <dbReference type="ARBA" id="ARBA00004308"/>
    </source>
</evidence>
<evidence type="ECO:0000256" key="3">
    <source>
        <dbReference type="ARBA" id="ARBA00022927"/>
    </source>
</evidence>
<keyword evidence="3" id="KW-0653">Protein transport</keyword>
<evidence type="ECO:0000259" key="5">
    <source>
        <dbReference type="Pfam" id="PF01602"/>
    </source>
</evidence>
<dbReference type="VEuPathDB" id="TriTrypDB:BCY84_12817"/>
<dbReference type="VEuPathDB" id="TriTrypDB:TCSYLVIO_009819"/>
<dbReference type="VEuPathDB" id="TriTrypDB:TcCL_NonESM09042"/>
<dbReference type="InterPro" id="IPR050840">
    <property type="entry name" value="Adaptor_Complx_Large_Subunit"/>
</dbReference>
<comment type="subcellular location">
    <subcellularLocation>
        <location evidence="1">Endomembrane system</location>
    </subcellularLocation>
</comment>
<dbReference type="PANTHER" id="PTHR22780">
    <property type="entry name" value="ADAPTIN, ALPHA/GAMMA/EPSILON"/>
    <property type="match status" value="1"/>
</dbReference>
<evidence type="ECO:0000256" key="4">
    <source>
        <dbReference type="ARBA" id="ARBA00023136"/>
    </source>
</evidence>
<reference evidence="6 7" key="1">
    <citation type="journal article" date="2018" name="Microb. Genom.">
        <title>Expanding an expanded genome: long-read sequencing of Trypanosoma cruzi.</title>
        <authorList>
            <person name="Berna L."/>
            <person name="Rodriguez M."/>
            <person name="Chiribao M.L."/>
            <person name="Parodi-Talice A."/>
            <person name="Pita S."/>
            <person name="Rijo G."/>
            <person name="Alvarez-Valin F."/>
            <person name="Robello C."/>
        </authorList>
    </citation>
    <scope>NUCLEOTIDE SEQUENCE [LARGE SCALE GENOMIC DNA]</scope>
    <source>
        <strain evidence="6 7">TCC</strain>
    </source>
</reference>
<name>A0A2V2W5X9_TRYCR</name>
<dbReference type="EMBL" id="PRFC01000162">
    <property type="protein sequence ID" value="PWV04066.1"/>
    <property type="molecule type" value="Genomic_DNA"/>
</dbReference>
<dbReference type="GO" id="GO:0030117">
    <property type="term" value="C:membrane coat"/>
    <property type="evidence" value="ECO:0007669"/>
    <property type="project" value="InterPro"/>
</dbReference>
<dbReference type="GO" id="GO:0012505">
    <property type="term" value="C:endomembrane system"/>
    <property type="evidence" value="ECO:0007669"/>
    <property type="project" value="UniProtKB-SubCell"/>
</dbReference>
<dbReference type="Proteomes" id="UP000246078">
    <property type="component" value="Unassembled WGS sequence"/>
</dbReference>
<feature type="domain" description="Clathrin/coatomer adaptor adaptin-like N-terminal" evidence="5">
    <location>
        <begin position="13"/>
        <end position="186"/>
    </location>
</feature>
<dbReference type="Gene3D" id="1.25.10.10">
    <property type="entry name" value="Leucine-rich Repeat Variant"/>
    <property type="match status" value="1"/>
</dbReference>
<dbReference type="VEuPathDB" id="TriTrypDB:TcG_05995"/>
<keyword evidence="4" id="KW-0472">Membrane</keyword>
<dbReference type="VEuPathDB" id="TriTrypDB:Tc_MARK_2224"/>
<evidence type="ECO:0000256" key="2">
    <source>
        <dbReference type="ARBA" id="ARBA00022448"/>
    </source>
</evidence>
<dbReference type="AlphaFoldDB" id="A0A2V2W5X9"/>
<dbReference type="VEuPathDB" id="TriTrypDB:C4B63_87g11"/>
<gene>
    <name evidence="6" type="ORF">C3747_162g20</name>
</gene>
<dbReference type="Pfam" id="PF01602">
    <property type="entry name" value="Adaptin_N"/>
    <property type="match status" value="1"/>
</dbReference>
<comment type="caution">
    <text evidence="6">The sequence shown here is derived from an EMBL/GenBank/DDBJ whole genome shotgun (WGS) entry which is preliminary data.</text>
</comment>
<dbReference type="VEuPathDB" id="TriTrypDB:ECC02_000828"/>
<organism evidence="6 7">
    <name type="scientific">Trypanosoma cruzi</name>
    <dbReference type="NCBI Taxonomy" id="5693"/>
    <lineage>
        <taxon>Eukaryota</taxon>
        <taxon>Discoba</taxon>
        <taxon>Euglenozoa</taxon>
        <taxon>Kinetoplastea</taxon>
        <taxon>Metakinetoplastina</taxon>
        <taxon>Trypanosomatida</taxon>
        <taxon>Trypanosomatidae</taxon>
        <taxon>Trypanosoma</taxon>
        <taxon>Schizotrypanum</taxon>
    </lineage>
</organism>
<dbReference type="VEuPathDB" id="TriTrypDB:C3747_162g20"/>
<dbReference type="VEuPathDB" id="TriTrypDB:TcCLB.511391.140"/>
<dbReference type="GO" id="GO:0016192">
    <property type="term" value="P:vesicle-mediated transport"/>
    <property type="evidence" value="ECO:0007669"/>
    <property type="project" value="InterPro"/>
</dbReference>
<dbReference type="InterPro" id="IPR016024">
    <property type="entry name" value="ARM-type_fold"/>
</dbReference>
<dbReference type="InterPro" id="IPR011989">
    <property type="entry name" value="ARM-like"/>
</dbReference>
<sequence>MSMRLLRGFPVPTDNLLKEKILLVLRRIVQATDRVLRDAQTQQRQKGTMNRVSAMNAVFSEVVLLVLQWDLDTMLNNECLDVLSGFVMEKKDSNLRYLGFSLLSQLCSARSSYNDYRTYCRQYQPQVVVALHDPDVSIRTKALDVTVCMCDAETSREGIGALLSYLPIADGLFKENLVLAISHLAEV</sequence>
<dbReference type="SUPFAM" id="SSF48371">
    <property type="entry name" value="ARM repeat"/>
    <property type="match status" value="1"/>
</dbReference>